<keyword evidence="7" id="KW-1185">Reference proteome</keyword>
<feature type="domain" description="GPI inositol-deacylase winged helix" evidence="4">
    <location>
        <begin position="357"/>
        <end position="431"/>
    </location>
</feature>
<dbReference type="PRINTS" id="PR01415">
    <property type="entry name" value="ANKYRIN"/>
</dbReference>
<evidence type="ECO:0000313" key="6">
    <source>
        <dbReference type="EMBL" id="RYO84634.1"/>
    </source>
</evidence>
<name>A0ABY0H4H9_9PEZI</name>
<reference evidence="6 7" key="1">
    <citation type="submission" date="2018-06" db="EMBL/GenBank/DDBJ databases">
        <title>Complete Genomes of Monosporascus.</title>
        <authorList>
            <person name="Robinson A.J."/>
            <person name="Natvig D.O."/>
        </authorList>
    </citation>
    <scope>NUCLEOTIDE SEQUENCE [LARGE SCALE GENOMIC DNA]</scope>
    <source>
        <strain evidence="6 7">CBS 609.92</strain>
    </source>
</reference>
<dbReference type="Pfam" id="PF12796">
    <property type="entry name" value="Ank_2"/>
    <property type="match status" value="2"/>
</dbReference>
<feature type="repeat" description="ANK" evidence="3">
    <location>
        <begin position="574"/>
        <end position="606"/>
    </location>
</feature>
<dbReference type="EMBL" id="QJNS01000157">
    <property type="protein sequence ID" value="RYO84634.1"/>
    <property type="molecule type" value="Genomic_DNA"/>
</dbReference>
<keyword evidence="2 3" id="KW-0040">ANK repeat</keyword>
<dbReference type="Pfam" id="PF13637">
    <property type="entry name" value="Ank_4"/>
    <property type="match status" value="1"/>
</dbReference>
<dbReference type="PANTHER" id="PTHR24171">
    <property type="entry name" value="ANKYRIN REPEAT DOMAIN-CONTAINING PROTEIN 39-RELATED"/>
    <property type="match status" value="1"/>
</dbReference>
<feature type="repeat" description="ANK" evidence="3">
    <location>
        <begin position="709"/>
        <end position="741"/>
    </location>
</feature>
<dbReference type="InterPro" id="IPR002110">
    <property type="entry name" value="Ankyrin_rpt"/>
</dbReference>
<dbReference type="InterPro" id="IPR054471">
    <property type="entry name" value="GPIID_WHD"/>
</dbReference>
<dbReference type="Gene3D" id="1.25.40.20">
    <property type="entry name" value="Ankyrin repeat-containing domain"/>
    <property type="match status" value="2"/>
</dbReference>
<proteinExistence type="predicted"/>
<evidence type="ECO:0000259" key="4">
    <source>
        <dbReference type="Pfam" id="PF22939"/>
    </source>
</evidence>
<dbReference type="PROSITE" id="PS50088">
    <property type="entry name" value="ANK_REPEAT"/>
    <property type="match status" value="6"/>
</dbReference>
<dbReference type="PROSITE" id="PS50297">
    <property type="entry name" value="ANK_REP_REGION"/>
    <property type="match status" value="6"/>
</dbReference>
<dbReference type="Proteomes" id="UP000294003">
    <property type="component" value="Unassembled WGS sequence"/>
</dbReference>
<dbReference type="InterPro" id="IPR056884">
    <property type="entry name" value="NPHP3-like_N"/>
</dbReference>
<gene>
    <name evidence="6" type="ORF">DL762_005536</name>
</gene>
<accession>A0ABY0H4H9</accession>
<feature type="repeat" description="ANK" evidence="3">
    <location>
        <begin position="742"/>
        <end position="774"/>
    </location>
</feature>
<evidence type="ECO:0000313" key="7">
    <source>
        <dbReference type="Proteomes" id="UP000294003"/>
    </source>
</evidence>
<comment type="caution">
    <text evidence="6">The sequence shown here is derived from an EMBL/GenBank/DDBJ whole genome shotgun (WGS) entry which is preliminary data.</text>
</comment>
<feature type="repeat" description="ANK" evidence="3">
    <location>
        <begin position="607"/>
        <end position="639"/>
    </location>
</feature>
<feature type="repeat" description="ANK" evidence="3">
    <location>
        <begin position="641"/>
        <end position="673"/>
    </location>
</feature>
<evidence type="ECO:0000256" key="2">
    <source>
        <dbReference type="ARBA" id="ARBA00023043"/>
    </source>
</evidence>
<protein>
    <recommendedName>
        <fullName evidence="8">NACHT domain-containing protein</fullName>
    </recommendedName>
</protein>
<dbReference type="SMART" id="SM00248">
    <property type="entry name" value="ANK"/>
    <property type="match status" value="6"/>
</dbReference>
<sequence>MRLPPLRVASIDGLGHPSPGSLVSLADPFWSIITMSSALAKAAPLKAEIRLAQAVSQFEADLSTEQKTTFLSLSGSDINAYQSELDRWANLIKEEVSLLMGQNIEEQSAYFKAWLKSSKSESNRQRLKAYVRVLDSCSTYDYQTTWKEIRKVGNATLFDRTPEYEDWKAQTDSSTLICTGKLGSGKSVLLANIVDDLNLHVQNLTVVEEFIDETASVLAFERVFKILQRALPPDFKALEAGIVPGLSLEQFAKHSTIAIPEDNPDIEGFISAELERRLESGKLIIGDPTLILEIQDTLLEGAQGMFLWVALQIESLCAAKTDEALRQALTDLPKDLPETFSRILRRSGELGTNYQTRTFELVTAAHRPLTTEELREALSVVPGDANWNPARLLNDVYSALSCCGSLITVDEEGSTVRLIHQSVKQFLLRGFRDPTGAIFTSESANRTMGGVIVTYLNYGVFDTQISTMAVPQIMTKAAPSRIIRSIDASSRVQSLALKLLKSRGQPNCDVRKVLAEASNQFKSPSVDQFHFYSYAKSHWLQHAWCISEQMPVLYTLLLSLPKRNVVDINTKDDDSRTPLFRAAEKGHVAIAKLLLENGADPETRNDSGQTPLLLAAAGGHEAVVKLLLEKGVKLETKDEKYGQTPLLLAVENGHEGVVKLLLEKGANLETKNEEYGETPLLLAVKNGDEGVVELLLDKGANLETKNEEYGQTPLLLAVENGHEGVVKLLLEKGTNLEIEDYSGRTPLLLATEKGHEAVVKLLLEKGANPKTKDILGRTPLSVTEDRSGQSLLSVVAKTGNETTMTSATEVISQEPTVDEPKISVEVEFS</sequence>
<organism evidence="6 7">
    <name type="scientific">Monosporascus cannonballus</name>
    <dbReference type="NCBI Taxonomy" id="155416"/>
    <lineage>
        <taxon>Eukaryota</taxon>
        <taxon>Fungi</taxon>
        <taxon>Dikarya</taxon>
        <taxon>Ascomycota</taxon>
        <taxon>Pezizomycotina</taxon>
        <taxon>Sordariomycetes</taxon>
        <taxon>Xylariomycetidae</taxon>
        <taxon>Xylariales</taxon>
        <taxon>Xylariales incertae sedis</taxon>
        <taxon>Monosporascus</taxon>
    </lineage>
</organism>
<feature type="repeat" description="ANK" evidence="3">
    <location>
        <begin position="675"/>
        <end position="707"/>
    </location>
</feature>
<feature type="domain" description="Nephrocystin 3-like N-terminal" evidence="5">
    <location>
        <begin position="160"/>
        <end position="201"/>
    </location>
</feature>
<keyword evidence="1" id="KW-0677">Repeat</keyword>
<dbReference type="SUPFAM" id="SSF48403">
    <property type="entry name" value="Ankyrin repeat"/>
    <property type="match status" value="1"/>
</dbReference>
<evidence type="ECO:0000259" key="5">
    <source>
        <dbReference type="Pfam" id="PF24883"/>
    </source>
</evidence>
<dbReference type="InterPro" id="IPR036770">
    <property type="entry name" value="Ankyrin_rpt-contain_sf"/>
</dbReference>
<evidence type="ECO:0000256" key="1">
    <source>
        <dbReference type="ARBA" id="ARBA00022737"/>
    </source>
</evidence>
<evidence type="ECO:0000256" key="3">
    <source>
        <dbReference type="PROSITE-ProRule" id="PRU00023"/>
    </source>
</evidence>
<evidence type="ECO:0008006" key="8">
    <source>
        <dbReference type="Google" id="ProtNLM"/>
    </source>
</evidence>
<dbReference type="Pfam" id="PF24883">
    <property type="entry name" value="NPHP3_N"/>
    <property type="match status" value="1"/>
</dbReference>
<dbReference type="Pfam" id="PF22939">
    <property type="entry name" value="WHD_GPIID"/>
    <property type="match status" value="1"/>
</dbReference>